<gene>
    <name evidence="1" type="primary">pp12708</name>
</gene>
<protein>
    <submittedName>
        <fullName evidence="1">Uncharacterized protein pp12708</fullName>
    </submittedName>
</protein>
<proteinExistence type="evidence at transcript level"/>
<dbReference type="ProteomicsDB" id="75199"/>
<sequence>MKLKSLFGEITFTFGISKEKLKILDDLTLLPLLVKQYKMLWSYKLPGSGIVIWSTFHAVMDSEWRRQNAELNLITNKHFLKNLQSKHLDVKILKTKNKLVEGI</sequence>
<reference evidence="1" key="1">
    <citation type="submission" date="2000-11" db="EMBL/GenBank/DDBJ databases">
        <title>Novel human cDNA clones with function of inhibiting cancer cell growth.</title>
        <authorList>
            <person name="Huang Y."/>
            <person name="Zhou X.M."/>
            <person name="Zhang P.P."/>
            <person name="Jiang H.Q."/>
            <person name="Qin W.X."/>
            <person name="Zhao X.T."/>
            <person name="Wan D.F."/>
            <person name="Gu J.R."/>
        </authorList>
    </citation>
    <scope>NUCLEOTIDE SEQUENCE</scope>
</reference>
<evidence type="ECO:0000313" key="1">
    <source>
        <dbReference type="EMBL" id="AAL55834.1"/>
    </source>
</evidence>
<dbReference type="EMBL" id="AF318327">
    <property type="protein sequence ID" value="AAL55834.1"/>
    <property type="molecule type" value="mRNA"/>
</dbReference>
<name>Q8WYX0_HUMAN</name>
<dbReference type="AlphaFoldDB" id="Q8WYX0"/>
<organism evidence="1">
    <name type="scientific">Homo sapiens</name>
    <name type="common">Human</name>
    <dbReference type="NCBI Taxonomy" id="9606"/>
    <lineage>
        <taxon>Eukaryota</taxon>
        <taxon>Metazoa</taxon>
        <taxon>Chordata</taxon>
        <taxon>Craniata</taxon>
        <taxon>Vertebrata</taxon>
        <taxon>Euteleostomi</taxon>
        <taxon>Mammalia</taxon>
        <taxon>Eutheria</taxon>
        <taxon>Euarchontoglires</taxon>
        <taxon>Primates</taxon>
        <taxon>Haplorrhini</taxon>
        <taxon>Catarrhini</taxon>
        <taxon>Hominidae</taxon>
        <taxon>Homo</taxon>
    </lineage>
</organism>
<accession>Q8WYX0</accession>